<protein>
    <recommendedName>
        <fullName evidence="13">Small conductance mechanosensitive channel</fullName>
    </recommendedName>
</protein>
<feature type="transmembrane region" description="Helical" evidence="8">
    <location>
        <begin position="20"/>
        <end position="40"/>
    </location>
</feature>
<comment type="subcellular location">
    <subcellularLocation>
        <location evidence="1">Cell membrane</location>
        <topology evidence="1">Multi-pass membrane protein</topology>
    </subcellularLocation>
</comment>
<dbReference type="InterPro" id="IPR023408">
    <property type="entry name" value="MscS_beta-dom_sf"/>
</dbReference>
<comment type="caution">
    <text evidence="11">The sequence shown here is derived from an EMBL/GenBank/DDBJ whole genome shotgun (WGS) entry which is preliminary data.</text>
</comment>
<dbReference type="InterPro" id="IPR045276">
    <property type="entry name" value="YbiO_bact"/>
</dbReference>
<accession>A0ABP9SLZ2</accession>
<gene>
    <name evidence="11" type="ORF">GCM10023346_30840</name>
</gene>
<evidence type="ECO:0000256" key="8">
    <source>
        <dbReference type="SAM" id="Phobius"/>
    </source>
</evidence>
<feature type="transmembrane region" description="Helical" evidence="8">
    <location>
        <begin position="81"/>
        <end position="103"/>
    </location>
</feature>
<evidence type="ECO:0000256" key="7">
    <source>
        <dbReference type="SAM" id="MobiDB-lite"/>
    </source>
</evidence>
<proteinExistence type="inferred from homology"/>
<evidence type="ECO:0000256" key="1">
    <source>
        <dbReference type="ARBA" id="ARBA00004651"/>
    </source>
</evidence>
<evidence type="ECO:0000313" key="12">
    <source>
        <dbReference type="Proteomes" id="UP001500200"/>
    </source>
</evidence>
<dbReference type="Proteomes" id="UP001500200">
    <property type="component" value="Unassembled WGS sequence"/>
</dbReference>
<feature type="compositionally biased region" description="Low complexity" evidence="7">
    <location>
        <begin position="216"/>
        <end position="229"/>
    </location>
</feature>
<keyword evidence="4 8" id="KW-0812">Transmembrane</keyword>
<dbReference type="PANTHER" id="PTHR30460:SF0">
    <property type="entry name" value="MODERATE CONDUCTANCE MECHANOSENSITIVE CHANNEL YBIO"/>
    <property type="match status" value="1"/>
</dbReference>
<reference evidence="12" key="1">
    <citation type="journal article" date="2019" name="Int. J. Syst. Evol. Microbiol.">
        <title>The Global Catalogue of Microorganisms (GCM) 10K type strain sequencing project: providing services to taxonomists for standard genome sequencing and annotation.</title>
        <authorList>
            <consortium name="The Broad Institute Genomics Platform"/>
            <consortium name="The Broad Institute Genome Sequencing Center for Infectious Disease"/>
            <person name="Wu L."/>
            <person name="Ma J."/>
        </authorList>
    </citation>
    <scope>NUCLEOTIDE SEQUENCE [LARGE SCALE GENOMIC DNA]</scope>
    <source>
        <strain evidence="12">JCM 18514</strain>
    </source>
</reference>
<dbReference type="InterPro" id="IPR006685">
    <property type="entry name" value="MscS_channel_2nd"/>
</dbReference>
<sequence>MNVASSTDNIVADAAKIDYASIFVTLGIGLVVWVVARFIILRITRRVAEGTSFFKKPHFRWVQPAFRALDHERRAQRAHTIGSLLTSVLSVVVVVIVIIYVLKYLNVDIAPLLTSVGILGVAIGFGAQQLIRDFLSGIFITIEDQFGIGDVIVTTEVIGTVESVGLRITRLKAEDGAIWYLRNGEILRVGNRSQGDYVPEEAAVPDDVPPAPPGTAPAETAASSAPPTSKEALKIQEQKAGE</sequence>
<dbReference type="SUPFAM" id="SSF82861">
    <property type="entry name" value="Mechanosensitive channel protein MscS (YggB), transmembrane region"/>
    <property type="match status" value="1"/>
</dbReference>
<dbReference type="EMBL" id="BAABKK010000022">
    <property type="protein sequence ID" value="GAA5197046.1"/>
    <property type="molecule type" value="Genomic_DNA"/>
</dbReference>
<dbReference type="InterPro" id="IPR049142">
    <property type="entry name" value="MS_channel_1st"/>
</dbReference>
<organism evidence="11 12">
    <name type="scientific">Arthrobacter gyeryongensis</name>
    <dbReference type="NCBI Taxonomy" id="1650592"/>
    <lineage>
        <taxon>Bacteria</taxon>
        <taxon>Bacillati</taxon>
        <taxon>Actinomycetota</taxon>
        <taxon>Actinomycetes</taxon>
        <taxon>Micrococcales</taxon>
        <taxon>Micrococcaceae</taxon>
        <taxon>Arthrobacter</taxon>
    </lineage>
</organism>
<feature type="transmembrane region" description="Helical" evidence="8">
    <location>
        <begin position="109"/>
        <end position="127"/>
    </location>
</feature>
<dbReference type="InterPro" id="IPR011014">
    <property type="entry name" value="MscS_channel_TM-2"/>
</dbReference>
<keyword evidence="3" id="KW-1003">Cell membrane</keyword>
<evidence type="ECO:0000256" key="4">
    <source>
        <dbReference type="ARBA" id="ARBA00022692"/>
    </source>
</evidence>
<dbReference type="PANTHER" id="PTHR30460">
    <property type="entry name" value="MODERATE CONDUCTANCE MECHANOSENSITIVE CHANNEL YBIO"/>
    <property type="match status" value="1"/>
</dbReference>
<evidence type="ECO:0000256" key="3">
    <source>
        <dbReference type="ARBA" id="ARBA00022475"/>
    </source>
</evidence>
<evidence type="ECO:0000259" key="9">
    <source>
        <dbReference type="Pfam" id="PF00924"/>
    </source>
</evidence>
<dbReference type="RefSeq" id="WP_345450412.1">
    <property type="nucleotide sequence ID" value="NZ_BAABKK010000022.1"/>
</dbReference>
<feature type="compositionally biased region" description="Basic and acidic residues" evidence="7">
    <location>
        <begin position="231"/>
        <end position="242"/>
    </location>
</feature>
<evidence type="ECO:0008006" key="13">
    <source>
        <dbReference type="Google" id="ProtNLM"/>
    </source>
</evidence>
<feature type="domain" description="Mechanosensitive ion channel MscS" evidence="9">
    <location>
        <begin position="130"/>
        <end position="191"/>
    </location>
</feature>
<dbReference type="Pfam" id="PF21088">
    <property type="entry name" value="MS_channel_1st"/>
    <property type="match status" value="1"/>
</dbReference>
<dbReference type="Pfam" id="PF00924">
    <property type="entry name" value="MS_channel_2nd"/>
    <property type="match status" value="1"/>
</dbReference>
<dbReference type="SUPFAM" id="SSF50182">
    <property type="entry name" value="Sm-like ribonucleoproteins"/>
    <property type="match status" value="1"/>
</dbReference>
<evidence type="ECO:0000256" key="6">
    <source>
        <dbReference type="ARBA" id="ARBA00023136"/>
    </source>
</evidence>
<feature type="domain" description="Mechanosensitive ion channel transmembrane helices 2/3" evidence="10">
    <location>
        <begin position="88"/>
        <end position="128"/>
    </location>
</feature>
<evidence type="ECO:0000259" key="10">
    <source>
        <dbReference type="Pfam" id="PF21088"/>
    </source>
</evidence>
<keyword evidence="5 8" id="KW-1133">Transmembrane helix</keyword>
<name>A0ABP9SLZ2_9MICC</name>
<keyword evidence="12" id="KW-1185">Reference proteome</keyword>
<comment type="similarity">
    <text evidence="2">Belongs to the MscS (TC 1.A.23) family.</text>
</comment>
<evidence type="ECO:0000313" key="11">
    <source>
        <dbReference type="EMBL" id="GAA5197046.1"/>
    </source>
</evidence>
<dbReference type="InterPro" id="IPR010920">
    <property type="entry name" value="LSM_dom_sf"/>
</dbReference>
<feature type="region of interest" description="Disordered" evidence="7">
    <location>
        <begin position="198"/>
        <end position="242"/>
    </location>
</feature>
<evidence type="ECO:0000256" key="5">
    <source>
        <dbReference type="ARBA" id="ARBA00022989"/>
    </source>
</evidence>
<evidence type="ECO:0000256" key="2">
    <source>
        <dbReference type="ARBA" id="ARBA00008017"/>
    </source>
</evidence>
<dbReference type="Gene3D" id="1.10.287.1260">
    <property type="match status" value="1"/>
</dbReference>
<dbReference type="Gene3D" id="2.30.30.60">
    <property type="match status" value="1"/>
</dbReference>
<keyword evidence="6 8" id="KW-0472">Membrane</keyword>